<gene>
    <name evidence="2" type="ORF">ElyMa_001403900</name>
</gene>
<dbReference type="PROSITE" id="PS50835">
    <property type="entry name" value="IG_LIKE"/>
    <property type="match status" value="1"/>
</dbReference>
<keyword evidence="3" id="KW-1185">Reference proteome</keyword>
<protein>
    <recommendedName>
        <fullName evidence="1">Ig-like domain-containing protein</fullName>
    </recommendedName>
</protein>
<feature type="domain" description="Ig-like" evidence="1">
    <location>
        <begin position="221"/>
        <end position="291"/>
    </location>
</feature>
<name>A0AAV4IT26_9GAST</name>
<organism evidence="2 3">
    <name type="scientific">Elysia marginata</name>
    <dbReference type="NCBI Taxonomy" id="1093978"/>
    <lineage>
        <taxon>Eukaryota</taxon>
        <taxon>Metazoa</taxon>
        <taxon>Spiralia</taxon>
        <taxon>Lophotrochozoa</taxon>
        <taxon>Mollusca</taxon>
        <taxon>Gastropoda</taxon>
        <taxon>Heterobranchia</taxon>
        <taxon>Euthyneura</taxon>
        <taxon>Panpulmonata</taxon>
        <taxon>Sacoglossa</taxon>
        <taxon>Placobranchoidea</taxon>
        <taxon>Plakobranchidae</taxon>
        <taxon>Elysia</taxon>
    </lineage>
</organism>
<dbReference type="AlphaFoldDB" id="A0AAV4IT26"/>
<evidence type="ECO:0000313" key="3">
    <source>
        <dbReference type="Proteomes" id="UP000762676"/>
    </source>
</evidence>
<evidence type="ECO:0000313" key="2">
    <source>
        <dbReference type="EMBL" id="GFS13698.1"/>
    </source>
</evidence>
<reference evidence="2 3" key="1">
    <citation type="journal article" date="2021" name="Elife">
        <title>Chloroplast acquisition without the gene transfer in kleptoplastic sea slugs, Plakobranchus ocellatus.</title>
        <authorList>
            <person name="Maeda T."/>
            <person name="Takahashi S."/>
            <person name="Yoshida T."/>
            <person name="Shimamura S."/>
            <person name="Takaki Y."/>
            <person name="Nagai Y."/>
            <person name="Toyoda A."/>
            <person name="Suzuki Y."/>
            <person name="Arimoto A."/>
            <person name="Ishii H."/>
            <person name="Satoh N."/>
            <person name="Nishiyama T."/>
            <person name="Hasebe M."/>
            <person name="Maruyama T."/>
            <person name="Minagawa J."/>
            <person name="Obokata J."/>
            <person name="Shigenobu S."/>
        </authorList>
    </citation>
    <scope>NUCLEOTIDE SEQUENCE [LARGE SCALE GENOMIC DNA]</scope>
</reference>
<proteinExistence type="predicted"/>
<dbReference type="EMBL" id="BMAT01002771">
    <property type="protein sequence ID" value="GFS13698.1"/>
    <property type="molecule type" value="Genomic_DNA"/>
</dbReference>
<dbReference type="Proteomes" id="UP000762676">
    <property type="component" value="Unassembled WGS sequence"/>
</dbReference>
<comment type="caution">
    <text evidence="2">The sequence shown here is derived from an EMBL/GenBank/DDBJ whole genome shotgun (WGS) entry which is preliminary data.</text>
</comment>
<dbReference type="InterPro" id="IPR007110">
    <property type="entry name" value="Ig-like_dom"/>
</dbReference>
<sequence>MILADTSTSPGIVASMSVYPVQAPINSTVTLECLAYEMENFTEVSIANVTWTQDYVIPIGVTQGSKINVTSDTPGEVRFTCAFTDDFGGVFLAVGIVNFFDGVKEEIDARLTADPMVALVNSTVTLECKTFELANMTEVPISNVTWTQGNTVIVVTQENKINVTSETPGVENFTCTVVDMYGRNATADGTVLFYQNATEDEMFGIVAYLSADPMKAVVNVTVTLECRAFELANMTEVPIANVTWKADNMSIGVTQDNKINVTSATVGKTSYECTAVDVYGRNATAYEDVIYYENVTKGMCA</sequence>
<evidence type="ECO:0000259" key="1">
    <source>
        <dbReference type="PROSITE" id="PS50835"/>
    </source>
</evidence>
<accession>A0AAV4IT26</accession>